<feature type="transmembrane region" description="Helical" evidence="9">
    <location>
        <begin position="202"/>
        <end position="227"/>
    </location>
</feature>
<organism evidence="10 11">
    <name type="scientific">Janibacter terrae</name>
    <dbReference type="NCBI Taxonomy" id="103817"/>
    <lineage>
        <taxon>Bacteria</taxon>
        <taxon>Bacillati</taxon>
        <taxon>Actinomycetota</taxon>
        <taxon>Actinomycetes</taxon>
        <taxon>Micrococcales</taxon>
        <taxon>Intrasporangiaceae</taxon>
        <taxon>Janibacter</taxon>
    </lineage>
</organism>
<feature type="transmembrane region" description="Helical" evidence="9">
    <location>
        <begin position="248"/>
        <end position="273"/>
    </location>
</feature>
<reference evidence="10 11" key="1">
    <citation type="submission" date="2022-09" db="EMBL/GenBank/DDBJ databases">
        <title>Complete genome sequence of Janibacter terrae strain COS04-44, PCL-degrading bacteria isolated from oil spilled coast.</title>
        <authorList>
            <person name="Park H."/>
            <person name="Kim J.Y."/>
            <person name="An S.H."/>
            <person name="Lee C.M."/>
            <person name="Weon H.-Y."/>
        </authorList>
    </citation>
    <scope>NUCLEOTIDE SEQUENCE [LARGE SCALE GENOMIC DNA]</scope>
    <source>
        <strain evidence="10 11">COS04-44</strain>
    </source>
</reference>
<evidence type="ECO:0000256" key="9">
    <source>
        <dbReference type="SAM" id="Phobius"/>
    </source>
</evidence>
<feature type="transmembrane region" description="Helical" evidence="9">
    <location>
        <begin position="81"/>
        <end position="99"/>
    </location>
</feature>
<evidence type="ECO:0000313" key="11">
    <source>
        <dbReference type="Proteomes" id="UP001381003"/>
    </source>
</evidence>
<evidence type="ECO:0000256" key="7">
    <source>
        <dbReference type="ARBA" id="ARBA00023136"/>
    </source>
</evidence>
<evidence type="ECO:0000256" key="6">
    <source>
        <dbReference type="ARBA" id="ARBA00022989"/>
    </source>
</evidence>
<name>A0ABZ2FIA7_9MICO</name>
<feature type="region of interest" description="Disordered" evidence="8">
    <location>
        <begin position="385"/>
        <end position="426"/>
    </location>
</feature>
<dbReference type="PANTHER" id="PTHR21716">
    <property type="entry name" value="TRANSMEMBRANE PROTEIN"/>
    <property type="match status" value="1"/>
</dbReference>
<proteinExistence type="inferred from homology"/>
<keyword evidence="4" id="KW-1003">Cell membrane</keyword>
<keyword evidence="5 9" id="KW-0812">Transmembrane</keyword>
<keyword evidence="7 9" id="KW-0472">Membrane</keyword>
<dbReference type="PANTHER" id="PTHR21716:SF53">
    <property type="entry name" value="PERMEASE PERM-RELATED"/>
    <property type="match status" value="1"/>
</dbReference>
<dbReference type="Proteomes" id="UP001381003">
    <property type="component" value="Chromosome"/>
</dbReference>
<feature type="transmembrane region" description="Helical" evidence="9">
    <location>
        <begin position="111"/>
        <end position="131"/>
    </location>
</feature>
<dbReference type="EMBL" id="CP104874">
    <property type="protein sequence ID" value="WWF06055.1"/>
    <property type="molecule type" value="Genomic_DNA"/>
</dbReference>
<dbReference type="RefSeq" id="WP_338538763.1">
    <property type="nucleotide sequence ID" value="NZ_CP104874.1"/>
</dbReference>
<feature type="transmembrane region" description="Helical" evidence="9">
    <location>
        <begin position="314"/>
        <end position="336"/>
    </location>
</feature>
<feature type="transmembrane region" description="Helical" evidence="9">
    <location>
        <begin position="348"/>
        <end position="374"/>
    </location>
</feature>
<evidence type="ECO:0000256" key="5">
    <source>
        <dbReference type="ARBA" id="ARBA00022692"/>
    </source>
</evidence>
<evidence type="ECO:0000313" key="10">
    <source>
        <dbReference type="EMBL" id="WWF06055.1"/>
    </source>
</evidence>
<comment type="similarity">
    <text evidence="2">Belongs to the autoinducer-2 exporter (AI-2E) (TC 2.A.86) family.</text>
</comment>
<feature type="transmembrane region" description="Helical" evidence="9">
    <location>
        <begin position="57"/>
        <end position="75"/>
    </location>
</feature>
<comment type="subcellular location">
    <subcellularLocation>
        <location evidence="1">Cell membrane</location>
        <topology evidence="1">Multi-pass membrane protein</topology>
    </subcellularLocation>
</comment>
<evidence type="ECO:0000256" key="3">
    <source>
        <dbReference type="ARBA" id="ARBA00022448"/>
    </source>
</evidence>
<keyword evidence="3" id="KW-0813">Transport</keyword>
<keyword evidence="6 9" id="KW-1133">Transmembrane helix</keyword>
<sequence>MTDDRRLRGVRLPRIPRRLPQLPAAPPDDRRIIIQTVPPPPTGSATVPPTFRAASEWVWRSLVIGTGILALLWVASKLTDVVFPVIVALLLAALLEPAFQHLRYVLPRGAAAGVTVLGTLAGLIALFSFVGNQFADQLPDMTRQVTQGIDESRRWIVDTFGLTEGQITTWLSDQWGKVSAGDQWSSRAAQAGLTIGQMLTGFFLAMFSLFFFLYDGAGIWAWVVRLFPRGARTKILSSGAIAWNQLKAFTRATVLVAGTDALGIGLGALVLGVPFASGVALLVFVGSFIPIVGALLSGFVAVALAFVAKGPITALIMLGVVIAVQQLESHVLQPLLLGRAVRVHPLGVILAIATGIIVGGIIGALVAVPLAAVLNAVGHNLLEPVPDDVDHPDDLTTPAQEAEIDEDIAEADERSRLEPGDSPFDV</sequence>
<gene>
    <name evidence="10" type="ORF">N5P18_04065</name>
</gene>
<evidence type="ECO:0000256" key="1">
    <source>
        <dbReference type="ARBA" id="ARBA00004651"/>
    </source>
</evidence>
<evidence type="ECO:0000256" key="8">
    <source>
        <dbReference type="SAM" id="MobiDB-lite"/>
    </source>
</evidence>
<dbReference type="InterPro" id="IPR002549">
    <property type="entry name" value="AI-2E-like"/>
</dbReference>
<keyword evidence="11" id="KW-1185">Reference proteome</keyword>
<feature type="transmembrane region" description="Helical" evidence="9">
    <location>
        <begin position="279"/>
        <end position="307"/>
    </location>
</feature>
<evidence type="ECO:0000256" key="2">
    <source>
        <dbReference type="ARBA" id="ARBA00009773"/>
    </source>
</evidence>
<dbReference type="Pfam" id="PF01594">
    <property type="entry name" value="AI-2E_transport"/>
    <property type="match status" value="1"/>
</dbReference>
<protein>
    <submittedName>
        <fullName evidence="10">AI-2E family transporter</fullName>
    </submittedName>
</protein>
<evidence type="ECO:0000256" key="4">
    <source>
        <dbReference type="ARBA" id="ARBA00022475"/>
    </source>
</evidence>
<accession>A0ABZ2FIA7</accession>